<name>A0A369TG00_9PROT</name>
<evidence type="ECO:0000256" key="1">
    <source>
        <dbReference type="SAM" id="Phobius"/>
    </source>
</evidence>
<keyword evidence="1" id="KW-0472">Membrane</keyword>
<dbReference type="InterPro" id="IPR009325">
    <property type="entry name" value="DUF983"/>
</dbReference>
<dbReference type="EMBL" id="QPMH01000002">
    <property type="protein sequence ID" value="RDD63524.1"/>
    <property type="molecule type" value="Genomic_DNA"/>
</dbReference>
<accession>A0A369TG00</accession>
<gene>
    <name evidence="2" type="ORF">DRB17_03535</name>
</gene>
<dbReference type="RefSeq" id="WP_114580779.1">
    <property type="nucleotide sequence ID" value="NZ_QPMH01000002.1"/>
</dbReference>
<evidence type="ECO:0000313" key="3">
    <source>
        <dbReference type="Proteomes" id="UP000253941"/>
    </source>
</evidence>
<protein>
    <submittedName>
        <fullName evidence="2">DUF983 domain-containing protein</fullName>
    </submittedName>
</protein>
<proteinExistence type="predicted"/>
<sequence>MSWEDTHPHVSPLYAGLHCRCPRCGEGPLYDGLLQVAERCKVCDLDLQKADSGDGPAVFIILILGAVVVLFALLLESWVEPPIWVHLAIWPVVIIAGAVAMLRPAKALLIALQFKNKAEDTGSLDHDEPQ</sequence>
<dbReference type="AlphaFoldDB" id="A0A369TG00"/>
<keyword evidence="3" id="KW-1185">Reference proteome</keyword>
<feature type="transmembrane region" description="Helical" evidence="1">
    <location>
        <begin position="57"/>
        <end position="77"/>
    </location>
</feature>
<feature type="transmembrane region" description="Helical" evidence="1">
    <location>
        <begin position="83"/>
        <end position="102"/>
    </location>
</feature>
<evidence type="ECO:0000313" key="2">
    <source>
        <dbReference type="EMBL" id="RDD63524.1"/>
    </source>
</evidence>
<reference evidence="2 3" key="1">
    <citation type="submission" date="2018-07" db="EMBL/GenBank/DDBJ databases">
        <title>Venubactetium sediminum gen. nov., sp. nov., isolated from a marine solar saltern.</title>
        <authorList>
            <person name="Wang S."/>
        </authorList>
    </citation>
    <scope>NUCLEOTIDE SEQUENCE [LARGE SCALE GENOMIC DNA]</scope>
    <source>
        <strain evidence="2 3">WD2A32</strain>
    </source>
</reference>
<keyword evidence="1" id="KW-0812">Transmembrane</keyword>
<organism evidence="2 3">
    <name type="scientific">Ferruginivarius sediminum</name>
    <dbReference type="NCBI Taxonomy" id="2661937"/>
    <lineage>
        <taxon>Bacteria</taxon>
        <taxon>Pseudomonadati</taxon>
        <taxon>Pseudomonadota</taxon>
        <taxon>Alphaproteobacteria</taxon>
        <taxon>Rhodospirillales</taxon>
        <taxon>Rhodospirillaceae</taxon>
        <taxon>Ferruginivarius</taxon>
    </lineage>
</organism>
<dbReference type="Proteomes" id="UP000253941">
    <property type="component" value="Unassembled WGS sequence"/>
</dbReference>
<dbReference type="Pfam" id="PF06170">
    <property type="entry name" value="DUF983"/>
    <property type="match status" value="1"/>
</dbReference>
<comment type="caution">
    <text evidence="2">The sequence shown here is derived from an EMBL/GenBank/DDBJ whole genome shotgun (WGS) entry which is preliminary data.</text>
</comment>
<keyword evidence="1" id="KW-1133">Transmembrane helix</keyword>